<keyword evidence="5" id="KW-1185">Reference proteome</keyword>
<dbReference type="GeneID" id="16071573"/>
<dbReference type="Pfam" id="PF14523">
    <property type="entry name" value="Syntaxin_2"/>
    <property type="match status" value="1"/>
</dbReference>
<dbReference type="InterPro" id="IPR000727">
    <property type="entry name" value="T_SNARE_dom"/>
</dbReference>
<dbReference type="PROSITE" id="PS50192">
    <property type="entry name" value="T_SNARE"/>
    <property type="match status" value="1"/>
</dbReference>
<dbReference type="GO" id="GO:0005484">
    <property type="term" value="F:SNAP receptor activity"/>
    <property type="evidence" value="ECO:0007669"/>
    <property type="project" value="TreeGrafter"/>
</dbReference>
<dbReference type="GO" id="GO:0006886">
    <property type="term" value="P:intracellular protein transport"/>
    <property type="evidence" value="ECO:0007669"/>
    <property type="project" value="TreeGrafter"/>
</dbReference>
<dbReference type="AlphaFoldDB" id="F2UIX3"/>
<comment type="similarity">
    <text evidence="1">Belongs to the syntaxin family.</text>
</comment>
<dbReference type="PANTHER" id="PTHR19957">
    <property type="entry name" value="SYNTAXIN"/>
    <property type="match status" value="1"/>
</dbReference>
<accession>F2UIX3</accession>
<dbReference type="InParanoid" id="F2UIX3"/>
<dbReference type="InterPro" id="IPR045242">
    <property type="entry name" value="Syntaxin"/>
</dbReference>
<evidence type="ECO:0000256" key="1">
    <source>
        <dbReference type="ARBA" id="ARBA00009063"/>
    </source>
</evidence>
<gene>
    <name evidence="4" type="ORF">PTSG_07505</name>
</gene>
<dbReference type="InterPro" id="IPR006011">
    <property type="entry name" value="Syntaxin_N"/>
</dbReference>
<keyword evidence="2" id="KW-0472">Membrane</keyword>
<proteinExistence type="inferred from homology"/>
<dbReference type="InterPro" id="IPR010989">
    <property type="entry name" value="SNARE"/>
</dbReference>
<dbReference type="Pfam" id="PF05739">
    <property type="entry name" value="SNARE"/>
    <property type="match status" value="1"/>
</dbReference>
<evidence type="ECO:0000259" key="3">
    <source>
        <dbReference type="PROSITE" id="PS50192"/>
    </source>
</evidence>
<keyword evidence="2" id="KW-1133">Transmembrane helix</keyword>
<dbReference type="PANTHER" id="PTHR19957:SF38">
    <property type="entry name" value="LD27581P"/>
    <property type="match status" value="1"/>
</dbReference>
<dbReference type="SMART" id="SM00397">
    <property type="entry name" value="t_SNARE"/>
    <property type="match status" value="1"/>
</dbReference>
<reference evidence="4" key="1">
    <citation type="submission" date="2009-08" db="EMBL/GenBank/DDBJ databases">
        <title>Annotation of Salpingoeca rosetta.</title>
        <authorList>
            <consortium name="The Broad Institute Genome Sequencing Platform"/>
            <person name="Russ C."/>
            <person name="Cuomo C."/>
            <person name="Burger G."/>
            <person name="Gray M.W."/>
            <person name="Holland P.W.H."/>
            <person name="King N."/>
            <person name="Lang F.B.F."/>
            <person name="Roger A.J."/>
            <person name="Ruiz-Trillo I."/>
            <person name="Young S.K."/>
            <person name="Zeng Q."/>
            <person name="Gargeya S."/>
            <person name="Alvarado L."/>
            <person name="Berlin A."/>
            <person name="Chapman S.B."/>
            <person name="Chen Z."/>
            <person name="Freedman E."/>
            <person name="Gellesch M."/>
            <person name="Goldberg J."/>
            <person name="Griggs A."/>
            <person name="Gujja S."/>
            <person name="Heilman E."/>
            <person name="Heiman D."/>
            <person name="Howarth C."/>
            <person name="Mehta T."/>
            <person name="Neiman D."/>
            <person name="Pearson M."/>
            <person name="Roberts A."/>
            <person name="Saif S."/>
            <person name="Shea T."/>
            <person name="Shenoy N."/>
            <person name="Sisk P."/>
            <person name="Stolte C."/>
            <person name="Sykes S."/>
            <person name="White J."/>
            <person name="Yandava C."/>
            <person name="Haas B."/>
            <person name="Nusbaum C."/>
            <person name="Birren B."/>
        </authorList>
    </citation>
    <scope>NUCLEOTIDE SEQUENCE [LARGE SCALE GENOMIC DNA]</scope>
    <source>
        <strain evidence="4">ATCC 50818</strain>
    </source>
</reference>
<dbReference type="EMBL" id="GL832976">
    <property type="protein sequence ID" value="EGD77172.1"/>
    <property type="molecule type" value="Genomic_DNA"/>
</dbReference>
<dbReference type="GO" id="GO:0012505">
    <property type="term" value="C:endomembrane system"/>
    <property type="evidence" value="ECO:0007669"/>
    <property type="project" value="TreeGrafter"/>
</dbReference>
<feature type="domain" description="T-SNARE coiled-coil homology" evidence="3">
    <location>
        <begin position="90"/>
        <end position="137"/>
    </location>
</feature>
<dbReference type="CDD" id="cd15840">
    <property type="entry name" value="SNARE_Qa"/>
    <property type="match status" value="1"/>
</dbReference>
<keyword evidence="2" id="KW-0812">Transmembrane</keyword>
<dbReference type="KEGG" id="sre:PTSG_07505"/>
<organism evidence="5">
    <name type="scientific">Salpingoeca rosetta (strain ATCC 50818 / BSB-021)</name>
    <dbReference type="NCBI Taxonomy" id="946362"/>
    <lineage>
        <taxon>Eukaryota</taxon>
        <taxon>Choanoflagellata</taxon>
        <taxon>Craspedida</taxon>
        <taxon>Salpingoecidae</taxon>
        <taxon>Salpingoeca</taxon>
    </lineage>
</organism>
<dbReference type="GO" id="GO:0000149">
    <property type="term" value="F:SNARE binding"/>
    <property type="evidence" value="ECO:0007669"/>
    <property type="project" value="TreeGrafter"/>
</dbReference>
<dbReference type="GO" id="GO:0006906">
    <property type="term" value="P:vesicle fusion"/>
    <property type="evidence" value="ECO:0007669"/>
    <property type="project" value="TreeGrafter"/>
</dbReference>
<protein>
    <recommendedName>
        <fullName evidence="3">t-SNARE coiled-coil homology domain-containing protein</fullName>
    </recommendedName>
</protein>
<dbReference type="GO" id="GO:0031201">
    <property type="term" value="C:SNARE complex"/>
    <property type="evidence" value="ECO:0007669"/>
    <property type="project" value="TreeGrafter"/>
</dbReference>
<dbReference type="RefSeq" id="XP_004991011.1">
    <property type="nucleotide sequence ID" value="XM_004990954.1"/>
</dbReference>
<dbReference type="GO" id="GO:0048278">
    <property type="term" value="P:vesicle docking"/>
    <property type="evidence" value="ECO:0007669"/>
    <property type="project" value="TreeGrafter"/>
</dbReference>
<dbReference type="STRING" id="946362.F2UIX3"/>
<name>F2UIX3_SALR5</name>
<evidence type="ECO:0000256" key="2">
    <source>
        <dbReference type="SAM" id="Phobius"/>
    </source>
</evidence>
<evidence type="ECO:0000313" key="4">
    <source>
        <dbReference type="EMBL" id="EGD77172.1"/>
    </source>
</evidence>
<dbReference type="Gene3D" id="1.20.5.110">
    <property type="match status" value="1"/>
</dbReference>
<dbReference type="Proteomes" id="UP000007799">
    <property type="component" value="Unassembled WGS sequence"/>
</dbReference>
<dbReference type="OrthoDB" id="364348at2759"/>
<dbReference type="eggNOG" id="KOG0810">
    <property type="taxonomic scope" value="Eukaryota"/>
</dbReference>
<feature type="transmembrane region" description="Helical" evidence="2">
    <location>
        <begin position="148"/>
        <end position="167"/>
    </location>
</feature>
<evidence type="ECO:0000313" key="5">
    <source>
        <dbReference type="Proteomes" id="UP000007799"/>
    </source>
</evidence>
<dbReference type="SUPFAM" id="SSF47661">
    <property type="entry name" value="t-snare proteins"/>
    <property type="match status" value="1"/>
</dbReference>
<sequence length="173" mass="19564">MSYHKLDRYQGRDGDSEYLRLTRQIPNNIVNISRNTKQLQKIVKVIGTPKESQQSMGQIRHIVRDTNSLIKMTKQMVSDVSTLTQSAENQSVEQVHEIFQDVAVMVQDQGEVLENIEANMQVTYDRVDRGVGELTHASRYQKSARNKAMCLLVIVVIVAGILAAILVPTLKKK</sequence>